<keyword evidence="9" id="KW-0833">Ubl conjugation pathway</keyword>
<reference evidence="19" key="1">
    <citation type="journal article" date="2025" name="Foods">
        <title>Unveiling the Microbial Signatures of Arabica Coffee Cherries: Insights into Ripeness Specific Diversity, Functional Traits, and Implications for Quality and Safety.</title>
        <authorList>
            <consortium name="RefSeq"/>
            <person name="Tenea G.N."/>
            <person name="Cifuentes V."/>
            <person name="Reyes P."/>
            <person name="Cevallos-Vallejos M."/>
        </authorList>
    </citation>
    <scope>NUCLEOTIDE SEQUENCE [LARGE SCALE GENOMIC DNA]</scope>
</reference>
<evidence type="ECO:0000256" key="3">
    <source>
        <dbReference type="ARBA" id="ARBA00004906"/>
    </source>
</evidence>
<keyword evidence="8 14" id="KW-0863">Zinc-finger</keyword>
<dbReference type="Proteomes" id="UP001652660">
    <property type="component" value="Chromosome 2e"/>
</dbReference>
<evidence type="ECO:0000256" key="4">
    <source>
        <dbReference type="ARBA" id="ARBA00012483"/>
    </source>
</evidence>
<dbReference type="AlphaFoldDB" id="A0A6P6WGG0"/>
<evidence type="ECO:0000256" key="11">
    <source>
        <dbReference type="ARBA" id="ARBA00022989"/>
    </source>
</evidence>
<dbReference type="EC" id="2.3.2.27" evidence="4"/>
<dbReference type="SUPFAM" id="SSF57850">
    <property type="entry name" value="RING/U-box"/>
    <property type="match status" value="1"/>
</dbReference>
<dbReference type="Gene3D" id="3.30.40.10">
    <property type="entry name" value="Zinc/RING finger domain, C3HC4 (zinc finger)"/>
    <property type="match status" value="1"/>
</dbReference>
<comment type="catalytic activity">
    <reaction evidence="1">
        <text>S-ubiquitinyl-[E2 ubiquitin-conjugating enzyme]-L-cysteine + [acceptor protein]-L-lysine = [E2 ubiquitin-conjugating enzyme]-L-cysteine + N(6)-ubiquitinyl-[acceptor protein]-L-lysine.</text>
        <dbReference type="EC" id="2.3.2.27"/>
    </reaction>
</comment>
<feature type="transmembrane region" description="Helical" evidence="16">
    <location>
        <begin position="60"/>
        <end position="83"/>
    </location>
</feature>
<keyword evidence="7" id="KW-0479">Metal-binding</keyword>
<evidence type="ECO:0000313" key="20">
    <source>
        <dbReference type="RefSeq" id="XP_027114568.1"/>
    </source>
</evidence>
<evidence type="ECO:0000256" key="13">
    <source>
        <dbReference type="ARBA" id="ARBA00024209"/>
    </source>
</evidence>
<dbReference type="RefSeq" id="XP_027114568.1">
    <property type="nucleotide sequence ID" value="XM_027258767.2"/>
</dbReference>
<dbReference type="OrthoDB" id="8062037at2759"/>
<evidence type="ECO:0000256" key="16">
    <source>
        <dbReference type="SAM" id="Phobius"/>
    </source>
</evidence>
<evidence type="ECO:0000256" key="12">
    <source>
        <dbReference type="ARBA" id="ARBA00023136"/>
    </source>
</evidence>
<feature type="compositionally biased region" description="Polar residues" evidence="15">
    <location>
        <begin position="201"/>
        <end position="213"/>
    </location>
</feature>
<evidence type="ECO:0000256" key="9">
    <source>
        <dbReference type="ARBA" id="ARBA00022786"/>
    </source>
</evidence>
<dbReference type="GO" id="GO:0016020">
    <property type="term" value="C:membrane"/>
    <property type="evidence" value="ECO:0007669"/>
    <property type="project" value="UniProtKB-SubCell"/>
</dbReference>
<dbReference type="GO" id="GO:0061630">
    <property type="term" value="F:ubiquitin protein ligase activity"/>
    <property type="evidence" value="ECO:0007669"/>
    <property type="project" value="UniProtKB-EC"/>
</dbReference>
<evidence type="ECO:0000259" key="18">
    <source>
        <dbReference type="PROSITE" id="PS50089"/>
    </source>
</evidence>
<protein>
    <recommendedName>
        <fullName evidence="4">RING-type E3 ubiquitin transferase</fullName>
        <ecNumber evidence="4">2.3.2.27</ecNumber>
    </recommendedName>
</protein>
<dbReference type="CDD" id="cd16461">
    <property type="entry name" value="RING-H2_EL5-like"/>
    <property type="match status" value="1"/>
</dbReference>
<feature type="signal peptide" evidence="17">
    <location>
        <begin position="1"/>
        <end position="36"/>
    </location>
</feature>
<keyword evidence="17" id="KW-0732">Signal</keyword>
<dbReference type="Pfam" id="PF13639">
    <property type="entry name" value="zf-RING_2"/>
    <property type="match status" value="1"/>
</dbReference>
<dbReference type="InterPro" id="IPR001841">
    <property type="entry name" value="Znf_RING"/>
</dbReference>
<dbReference type="GeneID" id="113732792"/>
<dbReference type="PANTHER" id="PTHR14155:SF263">
    <property type="entry name" value="E3 UBIQUITIN-PROTEIN LIGASE ATL6"/>
    <property type="match status" value="1"/>
</dbReference>
<feature type="domain" description="RING-type" evidence="18">
    <location>
        <begin position="141"/>
        <end position="183"/>
    </location>
</feature>
<organism evidence="19 20">
    <name type="scientific">Coffea arabica</name>
    <name type="common">Arabian coffee</name>
    <dbReference type="NCBI Taxonomy" id="13443"/>
    <lineage>
        <taxon>Eukaryota</taxon>
        <taxon>Viridiplantae</taxon>
        <taxon>Streptophyta</taxon>
        <taxon>Embryophyta</taxon>
        <taxon>Tracheophyta</taxon>
        <taxon>Spermatophyta</taxon>
        <taxon>Magnoliopsida</taxon>
        <taxon>eudicotyledons</taxon>
        <taxon>Gunneridae</taxon>
        <taxon>Pentapetalae</taxon>
        <taxon>asterids</taxon>
        <taxon>lamiids</taxon>
        <taxon>Gentianales</taxon>
        <taxon>Rubiaceae</taxon>
        <taxon>Ixoroideae</taxon>
        <taxon>Gardenieae complex</taxon>
        <taxon>Bertiereae - Coffeeae clade</taxon>
        <taxon>Coffeeae</taxon>
        <taxon>Coffea</taxon>
    </lineage>
</organism>
<evidence type="ECO:0000256" key="10">
    <source>
        <dbReference type="ARBA" id="ARBA00022833"/>
    </source>
</evidence>
<feature type="region of interest" description="Disordered" evidence="15">
    <location>
        <begin position="192"/>
        <end position="218"/>
    </location>
</feature>
<dbReference type="GO" id="GO:0008270">
    <property type="term" value="F:zinc ion binding"/>
    <property type="evidence" value="ECO:0007669"/>
    <property type="project" value="UniProtKB-KW"/>
</dbReference>
<keyword evidence="12 16" id="KW-0472">Membrane</keyword>
<comment type="similarity">
    <text evidence="13">Belongs to the RING-type zinc finger family. ATL subfamily.</text>
</comment>
<keyword evidence="6 16" id="KW-0812">Transmembrane</keyword>
<gene>
    <name evidence="20" type="primary">LOC113732792</name>
</gene>
<reference evidence="20" key="2">
    <citation type="submission" date="2025-08" db="UniProtKB">
        <authorList>
            <consortium name="RefSeq"/>
        </authorList>
    </citation>
    <scope>IDENTIFICATION</scope>
    <source>
        <tissue evidence="20">Leaves</tissue>
    </source>
</reference>
<keyword evidence="10" id="KW-0862">Zinc</keyword>
<feature type="chain" id="PRO_5027842697" description="RING-type E3 ubiquitin transferase" evidence="17">
    <location>
        <begin position="37"/>
        <end position="418"/>
    </location>
</feature>
<comment type="pathway">
    <text evidence="3">Protein modification; protein ubiquitination.</text>
</comment>
<evidence type="ECO:0000256" key="14">
    <source>
        <dbReference type="PROSITE-ProRule" id="PRU00175"/>
    </source>
</evidence>
<accession>A0A6P6WGG0</accession>
<evidence type="ECO:0000256" key="1">
    <source>
        <dbReference type="ARBA" id="ARBA00000900"/>
    </source>
</evidence>
<comment type="subcellular location">
    <subcellularLocation>
        <location evidence="2">Membrane</location>
        <topology evidence="2">Single-pass membrane protein</topology>
    </subcellularLocation>
</comment>
<keyword evidence="5" id="KW-0808">Transferase</keyword>
<evidence type="ECO:0000256" key="8">
    <source>
        <dbReference type="ARBA" id="ARBA00022771"/>
    </source>
</evidence>
<evidence type="ECO:0000256" key="2">
    <source>
        <dbReference type="ARBA" id="ARBA00004167"/>
    </source>
</evidence>
<dbReference type="FunFam" id="3.30.40.10:FF:000187">
    <property type="entry name" value="E3 ubiquitin-protein ligase ATL6"/>
    <property type="match status" value="1"/>
</dbReference>
<dbReference type="PROSITE" id="PS50089">
    <property type="entry name" value="ZF_RING_2"/>
    <property type="match status" value="1"/>
</dbReference>
<evidence type="ECO:0000313" key="19">
    <source>
        <dbReference type="Proteomes" id="UP001652660"/>
    </source>
</evidence>
<evidence type="ECO:0000256" key="7">
    <source>
        <dbReference type="ARBA" id="ARBA00022723"/>
    </source>
</evidence>
<feature type="region of interest" description="Disordered" evidence="15">
    <location>
        <begin position="314"/>
        <end position="339"/>
    </location>
</feature>
<name>A0A6P6WGG0_COFAR</name>
<feature type="region of interest" description="Disordered" evidence="15">
    <location>
        <begin position="373"/>
        <end position="395"/>
    </location>
</feature>
<evidence type="ECO:0000256" key="6">
    <source>
        <dbReference type="ARBA" id="ARBA00022692"/>
    </source>
</evidence>
<sequence>MKIMHNPRSQHGKIHVFFIMVFFILLSSSAVPRVEAQSNNNNNNNNNNNGFQGPYSSFSPSMAIIIVVLVAALFFMGFFSIYIRHCSDPNANNSVRNVLSMHPRRANAASRGLDQAVLETFPTFTYAEVKDHKVGKGALECAVCLNEFEEHETLRLIPKCDHVFHPECIDAWLESHVTCPVCRANLTPQPGDESSFHLPEMTTSENQESNGEGNVSADPVQVVCEDPPERQETVRPQVSRNYSFDMRSSRAGSIRRPGRGVFGFGRFRSHSTGHSLVQPGENMDRFTLRLPEEKRKEMMNRALLNRTKSYAVPLPRDRSSRKGYGIGGGEGSSRGARSYRRVEPLDRDAQSDRWVFARVPSFFSRALSIRSPRVTADNGEGSSKTEKTTVKMPSFKCLEPKEVDETSLVASDSTRPPV</sequence>
<dbReference type="PANTHER" id="PTHR14155">
    <property type="entry name" value="RING FINGER DOMAIN-CONTAINING"/>
    <property type="match status" value="1"/>
</dbReference>
<dbReference type="InterPro" id="IPR013083">
    <property type="entry name" value="Znf_RING/FYVE/PHD"/>
</dbReference>
<evidence type="ECO:0000256" key="5">
    <source>
        <dbReference type="ARBA" id="ARBA00022679"/>
    </source>
</evidence>
<keyword evidence="11 16" id="KW-1133">Transmembrane helix</keyword>
<dbReference type="SMART" id="SM00184">
    <property type="entry name" value="RING"/>
    <property type="match status" value="1"/>
</dbReference>
<dbReference type="InterPro" id="IPR053238">
    <property type="entry name" value="RING-H2_zinc_finger"/>
</dbReference>
<evidence type="ECO:0000256" key="15">
    <source>
        <dbReference type="SAM" id="MobiDB-lite"/>
    </source>
</evidence>
<keyword evidence="19" id="KW-1185">Reference proteome</keyword>
<evidence type="ECO:0000256" key="17">
    <source>
        <dbReference type="SAM" id="SignalP"/>
    </source>
</evidence>
<proteinExistence type="inferred from homology"/>